<gene>
    <name evidence="2" type="ORF">HMPREF1872_01025</name>
</gene>
<accession>A0A133YAJ9</accession>
<dbReference type="InterPro" id="IPR036938">
    <property type="entry name" value="PAP2/HPO_sf"/>
</dbReference>
<proteinExistence type="predicted"/>
<dbReference type="EMBL" id="LSCV01000031">
    <property type="protein sequence ID" value="KXB40213.1"/>
    <property type="molecule type" value="Genomic_DNA"/>
</dbReference>
<dbReference type="OrthoDB" id="9792681at2"/>
<comment type="caution">
    <text evidence="2">The sequence shown here is derived from an EMBL/GenBank/DDBJ whole genome shotgun (WGS) entry which is preliminary data.</text>
</comment>
<dbReference type="RefSeq" id="WP_066714443.1">
    <property type="nucleotide sequence ID" value="NZ_JARFNM010000001.1"/>
</dbReference>
<feature type="transmembrane region" description="Helical" evidence="1">
    <location>
        <begin position="12"/>
        <end position="30"/>
    </location>
</feature>
<keyword evidence="1" id="KW-0812">Transmembrane</keyword>
<dbReference type="STRING" id="1497955.HMPREF1872_01025"/>
<evidence type="ECO:0000256" key="1">
    <source>
        <dbReference type="SAM" id="Phobius"/>
    </source>
</evidence>
<dbReference type="PANTHER" id="PTHR31446:SF29">
    <property type="entry name" value="ACID PHOSPHATASE_VANADIUM-DEPENDENT HALOPEROXIDASE-RELATED PROTEIN"/>
    <property type="match status" value="1"/>
</dbReference>
<dbReference type="PATRIC" id="fig|1497955.3.peg.995"/>
<sequence>MEIWQAILANRLLCAAFIAWFVAQVLKLLIEAWRSKKLELNLLWSSGGMPSSHSSTVCALATGSAMLYGLSSFEFAMSAIFAMVVMYDASGVRRETGKQSKLLNLILESDISEWASLETFDENLKELVGHTPLQVTSGAILGFLIAWYYVC</sequence>
<protein>
    <submittedName>
        <fullName evidence="2">Divergent PAP2 family protein</fullName>
    </submittedName>
</protein>
<dbReference type="Proteomes" id="UP000070080">
    <property type="component" value="Unassembled WGS sequence"/>
</dbReference>
<evidence type="ECO:0000313" key="2">
    <source>
        <dbReference type="EMBL" id="KXB40213.1"/>
    </source>
</evidence>
<organism evidence="2 3">
    <name type="scientific">Amygdalobacter nucleatus</name>
    <dbReference type="NCBI Taxonomy" id="3029274"/>
    <lineage>
        <taxon>Bacteria</taxon>
        <taxon>Bacillati</taxon>
        <taxon>Bacillota</taxon>
        <taxon>Clostridia</taxon>
        <taxon>Eubacteriales</taxon>
        <taxon>Oscillospiraceae</taxon>
        <taxon>Amygdalobacter</taxon>
    </lineage>
</organism>
<dbReference type="AlphaFoldDB" id="A0A133YAJ9"/>
<reference evidence="3" key="1">
    <citation type="submission" date="2016-01" db="EMBL/GenBank/DDBJ databases">
        <authorList>
            <person name="Mitreva M."/>
            <person name="Pepin K.H."/>
            <person name="Mihindukulasuriya K.A."/>
            <person name="Fulton R."/>
            <person name="Fronick C."/>
            <person name="O'Laughlin M."/>
            <person name="Miner T."/>
            <person name="Herter B."/>
            <person name="Rosa B.A."/>
            <person name="Cordes M."/>
            <person name="Tomlinson C."/>
            <person name="Wollam A."/>
            <person name="Palsikar V.B."/>
            <person name="Mardis E.R."/>
            <person name="Wilson R.K."/>
        </authorList>
    </citation>
    <scope>NUCLEOTIDE SEQUENCE [LARGE SCALE GENOMIC DNA]</scope>
    <source>
        <strain evidence="3">KA00274</strain>
    </source>
</reference>
<name>A0A133YAJ9_9FIRM</name>
<keyword evidence="1" id="KW-1133">Transmembrane helix</keyword>
<keyword evidence="1" id="KW-0472">Membrane</keyword>
<feature type="transmembrane region" description="Helical" evidence="1">
    <location>
        <begin position="65"/>
        <end position="87"/>
    </location>
</feature>
<keyword evidence="3" id="KW-1185">Reference proteome</keyword>
<dbReference type="PANTHER" id="PTHR31446">
    <property type="entry name" value="ACID PHOSPHATASE/VANADIUM-DEPENDENT HALOPEROXIDASE-RELATED PROTEIN"/>
    <property type="match status" value="1"/>
</dbReference>
<dbReference type="Pfam" id="PF02681">
    <property type="entry name" value="DUF212"/>
    <property type="match status" value="1"/>
</dbReference>
<dbReference type="SUPFAM" id="SSF48317">
    <property type="entry name" value="Acid phosphatase/Vanadium-dependent haloperoxidase"/>
    <property type="match status" value="1"/>
</dbReference>
<dbReference type="InterPro" id="IPR003832">
    <property type="entry name" value="DUF212"/>
</dbReference>
<evidence type="ECO:0000313" key="3">
    <source>
        <dbReference type="Proteomes" id="UP000070080"/>
    </source>
</evidence>